<dbReference type="NCBIfam" id="NF000594">
    <property type="entry name" value="PRK00015.1-1"/>
    <property type="match status" value="1"/>
</dbReference>
<evidence type="ECO:0000256" key="15">
    <source>
        <dbReference type="PROSITE-ProRule" id="PRU01319"/>
    </source>
</evidence>
<reference evidence="18 19" key="1">
    <citation type="submission" date="2020-08" db="EMBL/GenBank/DDBJ databases">
        <title>Bridging the membrane lipid divide: bacteria of the FCB group superphylum have the potential to synthesize archaeal ether lipids.</title>
        <authorList>
            <person name="Villanueva L."/>
            <person name="Von Meijenfeldt F.A.B."/>
            <person name="Westbye A.B."/>
            <person name="Yadav S."/>
            <person name="Hopmans E.C."/>
            <person name="Dutilh B.E."/>
            <person name="Sinninghe Damste J.S."/>
        </authorList>
    </citation>
    <scope>NUCLEOTIDE SEQUENCE [LARGE SCALE GENOMIC DNA]</scope>
    <source>
        <strain evidence="18">NIOZ-UU27</strain>
    </source>
</reference>
<dbReference type="GO" id="GO:0005737">
    <property type="term" value="C:cytoplasm"/>
    <property type="evidence" value="ECO:0007669"/>
    <property type="project" value="UniProtKB-SubCell"/>
</dbReference>
<dbReference type="PROSITE" id="PS51975">
    <property type="entry name" value="RNASE_H_2"/>
    <property type="match status" value="1"/>
</dbReference>
<dbReference type="InterPro" id="IPR001352">
    <property type="entry name" value="RNase_HII/HIII"/>
</dbReference>
<gene>
    <name evidence="14" type="primary">rnhB</name>
    <name evidence="18" type="ORF">H8E19_12840</name>
</gene>
<dbReference type="GO" id="GO:0032299">
    <property type="term" value="C:ribonuclease H2 complex"/>
    <property type="evidence" value="ECO:0007669"/>
    <property type="project" value="TreeGrafter"/>
</dbReference>
<dbReference type="GO" id="GO:0004523">
    <property type="term" value="F:RNA-DNA hybrid ribonuclease activity"/>
    <property type="evidence" value="ECO:0007669"/>
    <property type="project" value="UniProtKB-UniRule"/>
</dbReference>
<keyword evidence="12 14" id="KW-0378">Hydrolase</keyword>
<dbReference type="CDD" id="cd07182">
    <property type="entry name" value="RNase_HII_bacteria_HII_like"/>
    <property type="match status" value="1"/>
</dbReference>
<sequence>MTGDTFFYEGLARRAGYHFIAGVDEAGRGPLAGPVVAGAVILPPNPELPGIRDSKMMTARARDEAFDVIRGKALATAVGVVSREYIDEFNILKASLEAMARAVKTLEPRPETLLVDGIYPVPLPITQKCLKKGDQISVSISAASVLAKVYRDRIMRSYHRMYPVYGFDKNKGYGTRQHLEALKRHGPCPIHRLTFKRVRQD</sequence>
<dbReference type="NCBIfam" id="NF000595">
    <property type="entry name" value="PRK00015.1-3"/>
    <property type="match status" value="1"/>
</dbReference>
<evidence type="ECO:0000256" key="11">
    <source>
        <dbReference type="ARBA" id="ARBA00022759"/>
    </source>
</evidence>
<evidence type="ECO:0000256" key="9">
    <source>
        <dbReference type="ARBA" id="ARBA00022722"/>
    </source>
</evidence>
<dbReference type="SUPFAM" id="SSF53098">
    <property type="entry name" value="Ribonuclease H-like"/>
    <property type="match status" value="1"/>
</dbReference>
<evidence type="ECO:0000259" key="17">
    <source>
        <dbReference type="PROSITE" id="PS51975"/>
    </source>
</evidence>
<evidence type="ECO:0000256" key="12">
    <source>
        <dbReference type="ARBA" id="ARBA00022801"/>
    </source>
</evidence>
<dbReference type="GO" id="GO:0003723">
    <property type="term" value="F:RNA binding"/>
    <property type="evidence" value="ECO:0007669"/>
    <property type="project" value="UniProtKB-UniRule"/>
</dbReference>
<feature type="binding site" evidence="14 15">
    <location>
        <position position="24"/>
    </location>
    <ligand>
        <name>a divalent metal cation</name>
        <dbReference type="ChEBI" id="CHEBI:60240"/>
    </ligand>
</feature>
<evidence type="ECO:0000256" key="8">
    <source>
        <dbReference type="ARBA" id="ARBA00022490"/>
    </source>
</evidence>
<comment type="similarity">
    <text evidence="5 14 16">Belongs to the RNase HII family.</text>
</comment>
<evidence type="ECO:0000256" key="7">
    <source>
        <dbReference type="ARBA" id="ARBA00019179"/>
    </source>
</evidence>
<dbReference type="GO" id="GO:0030145">
    <property type="term" value="F:manganese ion binding"/>
    <property type="evidence" value="ECO:0007669"/>
    <property type="project" value="UniProtKB-UniRule"/>
</dbReference>
<keyword evidence="13 14" id="KW-0464">Manganese</keyword>
<comment type="subcellular location">
    <subcellularLocation>
        <location evidence="4 14">Cytoplasm</location>
    </subcellularLocation>
</comment>
<dbReference type="EMBL" id="JACNJD010000268">
    <property type="protein sequence ID" value="MBC8178284.1"/>
    <property type="molecule type" value="Genomic_DNA"/>
</dbReference>
<evidence type="ECO:0000256" key="4">
    <source>
        <dbReference type="ARBA" id="ARBA00004496"/>
    </source>
</evidence>
<dbReference type="Gene3D" id="3.30.420.10">
    <property type="entry name" value="Ribonuclease H-like superfamily/Ribonuclease H"/>
    <property type="match status" value="1"/>
</dbReference>
<evidence type="ECO:0000256" key="5">
    <source>
        <dbReference type="ARBA" id="ARBA00007383"/>
    </source>
</evidence>
<evidence type="ECO:0000256" key="10">
    <source>
        <dbReference type="ARBA" id="ARBA00022723"/>
    </source>
</evidence>
<accession>A0A8J6T8D3</accession>
<proteinExistence type="inferred from homology"/>
<dbReference type="PANTHER" id="PTHR10954:SF18">
    <property type="entry name" value="RIBONUCLEASE HII"/>
    <property type="match status" value="1"/>
</dbReference>
<name>A0A8J6T8D3_9DELT</name>
<organism evidence="18 19">
    <name type="scientific">Candidatus Desulfacyla euxinica</name>
    <dbReference type="NCBI Taxonomy" id="2841693"/>
    <lineage>
        <taxon>Bacteria</taxon>
        <taxon>Deltaproteobacteria</taxon>
        <taxon>Candidatus Desulfacyla</taxon>
    </lineage>
</organism>
<comment type="catalytic activity">
    <reaction evidence="1 14 15 16">
        <text>Endonucleolytic cleavage to 5'-phosphomonoester.</text>
        <dbReference type="EC" id="3.1.26.4"/>
    </reaction>
</comment>
<dbReference type="InterPro" id="IPR022898">
    <property type="entry name" value="RNase_HII"/>
</dbReference>
<evidence type="ECO:0000256" key="2">
    <source>
        <dbReference type="ARBA" id="ARBA00001946"/>
    </source>
</evidence>
<keyword evidence="11 14" id="KW-0255">Endonuclease</keyword>
<feature type="binding site" evidence="14 15">
    <location>
        <position position="116"/>
    </location>
    <ligand>
        <name>a divalent metal cation</name>
        <dbReference type="ChEBI" id="CHEBI:60240"/>
    </ligand>
</feature>
<evidence type="ECO:0000313" key="18">
    <source>
        <dbReference type="EMBL" id="MBC8178284.1"/>
    </source>
</evidence>
<dbReference type="GO" id="GO:0006298">
    <property type="term" value="P:mismatch repair"/>
    <property type="evidence" value="ECO:0007669"/>
    <property type="project" value="TreeGrafter"/>
</dbReference>
<dbReference type="GO" id="GO:0043137">
    <property type="term" value="P:DNA replication, removal of RNA primer"/>
    <property type="evidence" value="ECO:0007669"/>
    <property type="project" value="TreeGrafter"/>
</dbReference>
<keyword evidence="10 14" id="KW-0479">Metal-binding</keyword>
<keyword evidence="8 14" id="KW-0963">Cytoplasm</keyword>
<dbReference type="InterPro" id="IPR012337">
    <property type="entry name" value="RNaseH-like_sf"/>
</dbReference>
<evidence type="ECO:0000256" key="1">
    <source>
        <dbReference type="ARBA" id="ARBA00000077"/>
    </source>
</evidence>
<comment type="cofactor">
    <cofactor evidence="14 15">
        <name>Mn(2+)</name>
        <dbReference type="ChEBI" id="CHEBI:29035"/>
    </cofactor>
    <cofactor evidence="14 15">
        <name>Mg(2+)</name>
        <dbReference type="ChEBI" id="CHEBI:18420"/>
    </cofactor>
    <text evidence="14 15">Manganese or magnesium. Binds 1 divalent metal ion per monomer in the absence of substrate. May bind a second metal ion after substrate binding.</text>
</comment>
<comment type="cofactor">
    <cofactor evidence="2">
        <name>Mg(2+)</name>
        <dbReference type="ChEBI" id="CHEBI:18420"/>
    </cofactor>
</comment>
<dbReference type="InterPro" id="IPR024567">
    <property type="entry name" value="RNase_HII/HIII_dom"/>
</dbReference>
<evidence type="ECO:0000256" key="16">
    <source>
        <dbReference type="RuleBase" id="RU003515"/>
    </source>
</evidence>
<evidence type="ECO:0000256" key="3">
    <source>
        <dbReference type="ARBA" id="ARBA00004065"/>
    </source>
</evidence>
<comment type="caution">
    <text evidence="18">The sequence shown here is derived from an EMBL/GenBank/DDBJ whole genome shotgun (WGS) entry which is preliminary data.</text>
</comment>
<dbReference type="PANTHER" id="PTHR10954">
    <property type="entry name" value="RIBONUCLEASE H2 SUBUNIT A"/>
    <property type="match status" value="1"/>
</dbReference>
<comment type="function">
    <text evidence="3 14 16">Endonuclease that specifically degrades the RNA of RNA-DNA hybrids.</text>
</comment>
<evidence type="ECO:0000313" key="19">
    <source>
        <dbReference type="Proteomes" id="UP000650524"/>
    </source>
</evidence>
<feature type="binding site" evidence="14 15">
    <location>
        <position position="25"/>
    </location>
    <ligand>
        <name>a divalent metal cation</name>
        <dbReference type="ChEBI" id="CHEBI:60240"/>
    </ligand>
</feature>
<dbReference type="Pfam" id="PF01351">
    <property type="entry name" value="RNase_HII"/>
    <property type="match status" value="1"/>
</dbReference>
<dbReference type="InterPro" id="IPR036397">
    <property type="entry name" value="RNaseH_sf"/>
</dbReference>
<evidence type="ECO:0000256" key="13">
    <source>
        <dbReference type="ARBA" id="ARBA00023211"/>
    </source>
</evidence>
<evidence type="ECO:0000256" key="14">
    <source>
        <dbReference type="HAMAP-Rule" id="MF_00052"/>
    </source>
</evidence>
<protein>
    <recommendedName>
        <fullName evidence="7 14">Ribonuclease HII</fullName>
        <shortName evidence="14">RNase HII</shortName>
        <ecNumber evidence="6 14">3.1.26.4</ecNumber>
    </recommendedName>
</protein>
<feature type="domain" description="RNase H type-2" evidence="17">
    <location>
        <begin position="18"/>
        <end position="201"/>
    </location>
</feature>
<dbReference type="HAMAP" id="MF_00052_B">
    <property type="entry name" value="RNase_HII_B"/>
    <property type="match status" value="1"/>
</dbReference>
<dbReference type="EC" id="3.1.26.4" evidence="6 14"/>
<keyword evidence="9 14" id="KW-0540">Nuclease</keyword>
<dbReference type="AlphaFoldDB" id="A0A8J6T8D3"/>
<evidence type="ECO:0000256" key="6">
    <source>
        <dbReference type="ARBA" id="ARBA00012180"/>
    </source>
</evidence>
<dbReference type="Proteomes" id="UP000650524">
    <property type="component" value="Unassembled WGS sequence"/>
</dbReference>